<dbReference type="EMBL" id="KN832881">
    <property type="protein sequence ID" value="KIM97768.1"/>
    <property type="molecule type" value="Genomic_DNA"/>
</dbReference>
<dbReference type="HOGENOM" id="CLU_132211_0_0_1"/>
<reference evidence="2 3" key="1">
    <citation type="submission" date="2014-04" db="EMBL/GenBank/DDBJ databases">
        <authorList>
            <consortium name="DOE Joint Genome Institute"/>
            <person name="Kuo A."/>
            <person name="Martino E."/>
            <person name="Perotto S."/>
            <person name="Kohler A."/>
            <person name="Nagy L.G."/>
            <person name="Floudas D."/>
            <person name="Copeland A."/>
            <person name="Barry K.W."/>
            <person name="Cichocki N."/>
            <person name="Veneault-Fourrey C."/>
            <person name="LaButti K."/>
            <person name="Lindquist E.A."/>
            <person name="Lipzen A."/>
            <person name="Lundell T."/>
            <person name="Morin E."/>
            <person name="Murat C."/>
            <person name="Sun H."/>
            <person name="Tunlid A."/>
            <person name="Henrissat B."/>
            <person name="Grigoriev I.V."/>
            <person name="Hibbett D.S."/>
            <person name="Martin F."/>
            <person name="Nordberg H.P."/>
            <person name="Cantor M.N."/>
            <person name="Hua S.X."/>
        </authorList>
    </citation>
    <scope>NUCLEOTIDE SEQUENCE [LARGE SCALE GENOMIC DNA]</scope>
    <source>
        <strain evidence="2 3">Zn</strain>
    </source>
</reference>
<evidence type="ECO:0000313" key="2">
    <source>
        <dbReference type="EMBL" id="KIM97768.1"/>
    </source>
</evidence>
<feature type="compositionally biased region" description="Basic and acidic residues" evidence="1">
    <location>
        <begin position="102"/>
        <end position="125"/>
    </location>
</feature>
<feature type="region of interest" description="Disordered" evidence="1">
    <location>
        <begin position="1"/>
        <end position="147"/>
    </location>
</feature>
<gene>
    <name evidence="2" type="ORF">OIDMADRAFT_43690</name>
</gene>
<protein>
    <submittedName>
        <fullName evidence="2">Uncharacterized protein</fullName>
    </submittedName>
</protein>
<dbReference type="OrthoDB" id="3438962at2759"/>
<keyword evidence="3" id="KW-1185">Reference proteome</keyword>
<dbReference type="InParanoid" id="A0A0C3CFN2"/>
<sequence length="147" mass="15700">MAQLYDPSIYGHARGAGTTFGPNDVQPSPTATSGLLKGSATAAGHRDRPKDEAGNRDVIMPNLRVGPQNEDLEGEKMAPPGNGKVMAAQLNKSNAGWGQERSLTKELERQKTEQREAREKVRNERMSGTNVDGGAGWRGLDDGTDAA</sequence>
<feature type="compositionally biased region" description="Basic and acidic residues" evidence="1">
    <location>
        <begin position="44"/>
        <end position="55"/>
    </location>
</feature>
<evidence type="ECO:0000313" key="3">
    <source>
        <dbReference type="Proteomes" id="UP000054321"/>
    </source>
</evidence>
<reference evidence="3" key="2">
    <citation type="submission" date="2015-01" db="EMBL/GenBank/DDBJ databases">
        <title>Evolutionary Origins and Diversification of the Mycorrhizal Mutualists.</title>
        <authorList>
            <consortium name="DOE Joint Genome Institute"/>
            <consortium name="Mycorrhizal Genomics Consortium"/>
            <person name="Kohler A."/>
            <person name="Kuo A."/>
            <person name="Nagy L.G."/>
            <person name="Floudas D."/>
            <person name="Copeland A."/>
            <person name="Barry K.W."/>
            <person name="Cichocki N."/>
            <person name="Veneault-Fourrey C."/>
            <person name="LaButti K."/>
            <person name="Lindquist E.A."/>
            <person name="Lipzen A."/>
            <person name="Lundell T."/>
            <person name="Morin E."/>
            <person name="Murat C."/>
            <person name="Riley R."/>
            <person name="Ohm R."/>
            <person name="Sun H."/>
            <person name="Tunlid A."/>
            <person name="Henrissat B."/>
            <person name="Grigoriev I.V."/>
            <person name="Hibbett D.S."/>
            <person name="Martin F."/>
        </authorList>
    </citation>
    <scope>NUCLEOTIDE SEQUENCE [LARGE SCALE GENOMIC DNA]</scope>
    <source>
        <strain evidence="3">Zn</strain>
    </source>
</reference>
<dbReference type="AlphaFoldDB" id="A0A0C3CFN2"/>
<dbReference type="Proteomes" id="UP000054321">
    <property type="component" value="Unassembled WGS sequence"/>
</dbReference>
<accession>A0A0C3CFN2</accession>
<proteinExistence type="predicted"/>
<organism evidence="2 3">
    <name type="scientific">Oidiodendron maius (strain Zn)</name>
    <dbReference type="NCBI Taxonomy" id="913774"/>
    <lineage>
        <taxon>Eukaryota</taxon>
        <taxon>Fungi</taxon>
        <taxon>Dikarya</taxon>
        <taxon>Ascomycota</taxon>
        <taxon>Pezizomycotina</taxon>
        <taxon>Leotiomycetes</taxon>
        <taxon>Leotiomycetes incertae sedis</taxon>
        <taxon>Myxotrichaceae</taxon>
        <taxon>Oidiodendron</taxon>
    </lineage>
</organism>
<name>A0A0C3CFN2_OIDMZ</name>
<dbReference type="STRING" id="913774.A0A0C3CFN2"/>
<evidence type="ECO:0000256" key="1">
    <source>
        <dbReference type="SAM" id="MobiDB-lite"/>
    </source>
</evidence>